<dbReference type="GO" id="GO:0035303">
    <property type="term" value="P:regulation of dephosphorylation"/>
    <property type="evidence" value="ECO:0007669"/>
    <property type="project" value="TreeGrafter"/>
</dbReference>
<protein>
    <submittedName>
        <fullName evidence="2">Uncharacterized protein</fullName>
    </submittedName>
</protein>
<evidence type="ECO:0000313" key="3">
    <source>
        <dbReference type="Proteomes" id="UP000799118"/>
    </source>
</evidence>
<sequence>MQAPIKMTLPLTLFAQTRTKLEDISTRDLIYFLAPYAHAQVRDRVKTVERDERLASLMPRSHDLFKEFFTQLDKYDLIPEDEVALYERKAANAATIPMKDLRAMIGTIRTRRNQHLVSSKDFDLISSLLPANVTATDDDNDSSHDTALLLIRLSYAQALAQLSNLDQELQLLKSAPPSIMSNSPQADDDGRRRKSKEDENNVIWKIDAPSKPKADGPLLNSSGKVYILSAPSTITILPFGTAADRARLQAQVLYLAADGWHYNKEEKVEMKRLKDERWATFTDENPRGAGNTMNRG</sequence>
<dbReference type="PANTHER" id="PTHR10933:SF9">
    <property type="entry name" value="IMMUNOGLOBULIN-BINDING PROTEIN 1"/>
    <property type="match status" value="1"/>
</dbReference>
<dbReference type="GO" id="GO:0005829">
    <property type="term" value="C:cytosol"/>
    <property type="evidence" value="ECO:0007669"/>
    <property type="project" value="TreeGrafter"/>
</dbReference>
<organism evidence="2 3">
    <name type="scientific">Gymnopus androsaceus JB14</name>
    <dbReference type="NCBI Taxonomy" id="1447944"/>
    <lineage>
        <taxon>Eukaryota</taxon>
        <taxon>Fungi</taxon>
        <taxon>Dikarya</taxon>
        <taxon>Basidiomycota</taxon>
        <taxon>Agaricomycotina</taxon>
        <taxon>Agaricomycetes</taxon>
        <taxon>Agaricomycetidae</taxon>
        <taxon>Agaricales</taxon>
        <taxon>Marasmiineae</taxon>
        <taxon>Omphalotaceae</taxon>
        <taxon>Gymnopus</taxon>
    </lineage>
</organism>
<feature type="compositionally biased region" description="Basic and acidic residues" evidence="1">
    <location>
        <begin position="188"/>
        <end position="199"/>
    </location>
</feature>
<dbReference type="InterPro" id="IPR038511">
    <property type="entry name" value="TAP42/TAP46-like_sf"/>
</dbReference>
<dbReference type="GO" id="GO:0051721">
    <property type="term" value="F:protein phosphatase 2A binding"/>
    <property type="evidence" value="ECO:0007669"/>
    <property type="project" value="TreeGrafter"/>
</dbReference>
<dbReference type="Proteomes" id="UP000799118">
    <property type="component" value="Unassembled WGS sequence"/>
</dbReference>
<gene>
    <name evidence="2" type="ORF">BT96DRAFT_959526</name>
</gene>
<dbReference type="OrthoDB" id="10261753at2759"/>
<accession>A0A6A4H0N2</accession>
<reference evidence="2" key="1">
    <citation type="journal article" date="2019" name="Environ. Microbiol.">
        <title>Fungal ecological strategies reflected in gene transcription - a case study of two litter decomposers.</title>
        <authorList>
            <person name="Barbi F."/>
            <person name="Kohler A."/>
            <person name="Barry K."/>
            <person name="Baskaran P."/>
            <person name="Daum C."/>
            <person name="Fauchery L."/>
            <person name="Ihrmark K."/>
            <person name="Kuo A."/>
            <person name="LaButti K."/>
            <person name="Lipzen A."/>
            <person name="Morin E."/>
            <person name="Grigoriev I.V."/>
            <person name="Henrissat B."/>
            <person name="Lindahl B."/>
            <person name="Martin F."/>
        </authorList>
    </citation>
    <scope>NUCLEOTIDE SEQUENCE</scope>
    <source>
        <strain evidence="2">JB14</strain>
    </source>
</reference>
<evidence type="ECO:0000256" key="1">
    <source>
        <dbReference type="SAM" id="MobiDB-lite"/>
    </source>
</evidence>
<dbReference type="InterPro" id="IPR007304">
    <property type="entry name" value="TAP46-like"/>
</dbReference>
<keyword evidence="3" id="KW-1185">Reference proteome</keyword>
<evidence type="ECO:0000313" key="2">
    <source>
        <dbReference type="EMBL" id="KAE9391601.1"/>
    </source>
</evidence>
<dbReference type="EMBL" id="ML769618">
    <property type="protein sequence ID" value="KAE9391601.1"/>
    <property type="molecule type" value="Genomic_DNA"/>
</dbReference>
<feature type="region of interest" description="Disordered" evidence="1">
    <location>
        <begin position="176"/>
        <end position="215"/>
    </location>
</feature>
<dbReference type="Gene3D" id="1.25.40.540">
    <property type="entry name" value="TAP42-like family"/>
    <property type="match status" value="1"/>
</dbReference>
<proteinExistence type="predicted"/>
<dbReference type="AlphaFoldDB" id="A0A6A4H0N2"/>
<dbReference type="PANTHER" id="PTHR10933">
    <property type="entry name" value="IMMUNOGLOBULIN-BINDING PROTEIN 1"/>
    <property type="match status" value="1"/>
</dbReference>
<dbReference type="Pfam" id="PF04177">
    <property type="entry name" value="TAP42"/>
    <property type="match status" value="1"/>
</dbReference>
<name>A0A6A4H0N2_9AGAR</name>
<dbReference type="GO" id="GO:0009966">
    <property type="term" value="P:regulation of signal transduction"/>
    <property type="evidence" value="ECO:0007669"/>
    <property type="project" value="InterPro"/>
</dbReference>